<gene>
    <name evidence="2" type="ORF">A2024_09855</name>
</gene>
<dbReference type="CDD" id="cd00038">
    <property type="entry name" value="CAP_ED"/>
    <property type="match status" value="1"/>
</dbReference>
<accession>A0A1F5RFB8</accession>
<comment type="caution">
    <text evidence="2">The sequence shown here is derived from an EMBL/GenBank/DDBJ whole genome shotgun (WGS) entry which is preliminary data.</text>
</comment>
<dbReference type="Gene3D" id="2.60.120.10">
    <property type="entry name" value="Jelly Rolls"/>
    <property type="match status" value="1"/>
</dbReference>
<dbReference type="EMBL" id="MFFM01000024">
    <property type="protein sequence ID" value="OGF13185.1"/>
    <property type="molecule type" value="Genomic_DNA"/>
</dbReference>
<dbReference type="GO" id="GO:0005829">
    <property type="term" value="C:cytosol"/>
    <property type="evidence" value="ECO:0007669"/>
    <property type="project" value="TreeGrafter"/>
</dbReference>
<proteinExistence type="predicted"/>
<feature type="domain" description="Cyclic nucleotide-binding" evidence="1">
    <location>
        <begin position="13"/>
        <end position="133"/>
    </location>
</feature>
<dbReference type="GO" id="GO:0003700">
    <property type="term" value="F:DNA-binding transcription factor activity"/>
    <property type="evidence" value="ECO:0007669"/>
    <property type="project" value="TreeGrafter"/>
</dbReference>
<dbReference type="PANTHER" id="PTHR24567">
    <property type="entry name" value="CRP FAMILY TRANSCRIPTIONAL REGULATORY PROTEIN"/>
    <property type="match status" value="1"/>
</dbReference>
<evidence type="ECO:0000259" key="1">
    <source>
        <dbReference type="PROSITE" id="PS50042"/>
    </source>
</evidence>
<evidence type="ECO:0000313" key="2">
    <source>
        <dbReference type="EMBL" id="OGF13185.1"/>
    </source>
</evidence>
<dbReference type="Proteomes" id="UP000177230">
    <property type="component" value="Unassembled WGS sequence"/>
</dbReference>
<name>A0A1F5RFB8_9BACT</name>
<dbReference type="AlphaFoldDB" id="A0A1F5RFB8"/>
<sequence>MTNIVEALKGNNLFSALTPEELERISRLIFVRSYRSGRTLFFEGTPGEVMYLIHSGKVGIYKTVKDKEELLLATLGPGSYFGEMSLLDSQPRSATARISEDGELVVITKKVFEQMLETDPKITSKLLITLVKVALHRLRTTDEKFKDQNN</sequence>
<dbReference type="InterPro" id="IPR018490">
    <property type="entry name" value="cNMP-bd_dom_sf"/>
</dbReference>
<dbReference type="InterPro" id="IPR050397">
    <property type="entry name" value="Env_Response_Regulators"/>
</dbReference>
<dbReference type="SMART" id="SM00100">
    <property type="entry name" value="cNMP"/>
    <property type="match status" value="1"/>
</dbReference>
<dbReference type="InterPro" id="IPR000595">
    <property type="entry name" value="cNMP-bd_dom"/>
</dbReference>
<dbReference type="SUPFAM" id="SSF51206">
    <property type="entry name" value="cAMP-binding domain-like"/>
    <property type="match status" value="1"/>
</dbReference>
<dbReference type="InterPro" id="IPR014710">
    <property type="entry name" value="RmlC-like_jellyroll"/>
</dbReference>
<dbReference type="PROSITE" id="PS50042">
    <property type="entry name" value="CNMP_BINDING_3"/>
    <property type="match status" value="1"/>
</dbReference>
<evidence type="ECO:0000313" key="3">
    <source>
        <dbReference type="Proteomes" id="UP000177230"/>
    </source>
</evidence>
<dbReference type="PANTHER" id="PTHR24567:SF74">
    <property type="entry name" value="HTH-TYPE TRANSCRIPTIONAL REGULATOR ARCR"/>
    <property type="match status" value="1"/>
</dbReference>
<dbReference type="PRINTS" id="PR00103">
    <property type="entry name" value="CAMPKINASE"/>
</dbReference>
<protein>
    <recommendedName>
        <fullName evidence="1">Cyclic nucleotide-binding domain-containing protein</fullName>
    </recommendedName>
</protein>
<reference evidence="2 3" key="1">
    <citation type="journal article" date="2016" name="Nat. Commun.">
        <title>Thousands of microbial genomes shed light on interconnected biogeochemical processes in an aquifer system.</title>
        <authorList>
            <person name="Anantharaman K."/>
            <person name="Brown C.T."/>
            <person name="Hug L.A."/>
            <person name="Sharon I."/>
            <person name="Castelle C.J."/>
            <person name="Probst A.J."/>
            <person name="Thomas B.C."/>
            <person name="Singh A."/>
            <person name="Wilkins M.J."/>
            <person name="Karaoz U."/>
            <person name="Brodie E.L."/>
            <person name="Williams K.H."/>
            <person name="Hubbard S.S."/>
            <person name="Banfield J.F."/>
        </authorList>
    </citation>
    <scope>NUCLEOTIDE SEQUENCE [LARGE SCALE GENOMIC DNA]</scope>
</reference>
<dbReference type="Pfam" id="PF00027">
    <property type="entry name" value="cNMP_binding"/>
    <property type="match status" value="1"/>
</dbReference>
<organism evidence="2 3">
    <name type="scientific">Candidatus Edwardsbacteria bacterium GWF2_54_11</name>
    <dbReference type="NCBI Taxonomy" id="1817851"/>
    <lineage>
        <taxon>Bacteria</taxon>
        <taxon>Candidatus Edwardsiibacteriota</taxon>
    </lineage>
</organism>